<keyword evidence="4 9" id="KW-0812">Transmembrane</keyword>
<keyword evidence="12" id="KW-1185">Reference proteome</keyword>
<evidence type="ECO:0000256" key="8">
    <source>
        <dbReference type="ARBA" id="ARBA00023136"/>
    </source>
</evidence>
<dbReference type="Pfam" id="PF00005">
    <property type="entry name" value="ABC_tran"/>
    <property type="match status" value="1"/>
</dbReference>
<dbReference type="AlphaFoldDB" id="A0A660LKC6"/>
<feature type="transmembrane region" description="Helical" evidence="9">
    <location>
        <begin position="54"/>
        <end position="74"/>
    </location>
</feature>
<dbReference type="GO" id="GO:0016887">
    <property type="term" value="F:ATP hydrolysis activity"/>
    <property type="evidence" value="ECO:0007669"/>
    <property type="project" value="InterPro"/>
</dbReference>
<evidence type="ECO:0000259" key="10">
    <source>
        <dbReference type="PROSITE" id="PS50893"/>
    </source>
</evidence>
<sequence length="472" mass="47964">MTDAAHDLYLFAAVLGLLPAVALAGLPVLAQSAFVALGGVGALKLEQAGLPIGGAVLIAIALGTVAGALTGLLVGRTPPAFVALATWALTWLAYTALLDFPALAGGTEGLTRPAFDRVQTPFGAALELTPTVHLVGAVVLCALAYALVARLRGGPLGSDALALRDDAELAASVGVPIPARKAALLALCGATSAAAGAGIAILLGVAAPADAAPLLALQLLAAAIAGARHPLLGLVAIVVLQRTPDLVTPLALLAAVALRPVPKPAVDAIDPPAPVPPLEPVTGRITARDLHVTLGGRPILRGLDLDVEPGEIHALVGANGSGKTTALRALGVPHTFQRAAGFPSLTPYRQVLVALRARFHDPRAWTYLRLVGVDPFATTLTAGERRLLDVARIAATGAPALAFDEPAVGMSASERGRLEAALRALADSGRAILVVEHDLRFVAALADRVTVIDDGRVVTGDPQAAIERVYLT</sequence>
<dbReference type="OrthoDB" id="4350300at2"/>
<keyword evidence="6" id="KW-0067">ATP-binding</keyword>
<dbReference type="GO" id="GO:0005886">
    <property type="term" value="C:plasma membrane"/>
    <property type="evidence" value="ECO:0007669"/>
    <property type="project" value="UniProtKB-SubCell"/>
</dbReference>
<keyword evidence="8 9" id="KW-0472">Membrane</keyword>
<dbReference type="Pfam" id="PF02653">
    <property type="entry name" value="BPD_transp_2"/>
    <property type="match status" value="1"/>
</dbReference>
<keyword evidence="5" id="KW-0547">Nucleotide-binding</keyword>
<proteinExistence type="predicted"/>
<comment type="subcellular location">
    <subcellularLocation>
        <location evidence="1">Cell membrane</location>
        <topology evidence="1">Multi-pass membrane protein</topology>
    </subcellularLocation>
</comment>
<keyword evidence="2" id="KW-0813">Transport</keyword>
<feature type="domain" description="ABC transporter" evidence="10">
    <location>
        <begin position="285"/>
        <end position="471"/>
    </location>
</feature>
<name>A0A660LKC6_9ACTN</name>
<protein>
    <submittedName>
        <fullName evidence="11">ABC-type branched-subunit amino acid transport system ATPase component</fullName>
    </submittedName>
</protein>
<dbReference type="InterPro" id="IPR027417">
    <property type="entry name" value="P-loop_NTPase"/>
</dbReference>
<dbReference type="GO" id="GO:0015658">
    <property type="term" value="F:branched-chain amino acid transmembrane transporter activity"/>
    <property type="evidence" value="ECO:0007669"/>
    <property type="project" value="InterPro"/>
</dbReference>
<dbReference type="EMBL" id="RBIL01000001">
    <property type="protein sequence ID" value="RKQ93974.1"/>
    <property type="molecule type" value="Genomic_DNA"/>
</dbReference>
<evidence type="ECO:0000256" key="7">
    <source>
        <dbReference type="ARBA" id="ARBA00022989"/>
    </source>
</evidence>
<evidence type="ECO:0000256" key="5">
    <source>
        <dbReference type="ARBA" id="ARBA00022741"/>
    </source>
</evidence>
<dbReference type="Proteomes" id="UP000278962">
    <property type="component" value="Unassembled WGS sequence"/>
</dbReference>
<evidence type="ECO:0000313" key="11">
    <source>
        <dbReference type="EMBL" id="RKQ93974.1"/>
    </source>
</evidence>
<evidence type="ECO:0000256" key="9">
    <source>
        <dbReference type="SAM" id="Phobius"/>
    </source>
</evidence>
<dbReference type="InterPro" id="IPR051120">
    <property type="entry name" value="ABC_AA/LPS_Transport"/>
</dbReference>
<feature type="transmembrane region" description="Helical" evidence="9">
    <location>
        <begin position="124"/>
        <end position="148"/>
    </location>
</feature>
<comment type="caution">
    <text evidence="11">The sequence shown here is derived from an EMBL/GenBank/DDBJ whole genome shotgun (WGS) entry which is preliminary data.</text>
</comment>
<keyword evidence="7 9" id="KW-1133">Transmembrane helix</keyword>
<evidence type="ECO:0000313" key="12">
    <source>
        <dbReference type="Proteomes" id="UP000278962"/>
    </source>
</evidence>
<accession>A0A660LKC6</accession>
<evidence type="ECO:0000256" key="2">
    <source>
        <dbReference type="ARBA" id="ARBA00022448"/>
    </source>
</evidence>
<dbReference type="PANTHER" id="PTHR45772">
    <property type="entry name" value="CONSERVED COMPONENT OF ABC TRANSPORTER FOR NATURAL AMINO ACIDS-RELATED"/>
    <property type="match status" value="1"/>
</dbReference>
<feature type="transmembrane region" description="Helical" evidence="9">
    <location>
        <begin position="81"/>
        <end position="104"/>
    </location>
</feature>
<feature type="transmembrane region" description="Helical" evidence="9">
    <location>
        <begin position="182"/>
        <end position="207"/>
    </location>
</feature>
<evidence type="ECO:0000256" key="3">
    <source>
        <dbReference type="ARBA" id="ARBA00022475"/>
    </source>
</evidence>
<dbReference type="InterPro" id="IPR043428">
    <property type="entry name" value="LivM-like"/>
</dbReference>
<keyword evidence="3" id="KW-1003">Cell membrane</keyword>
<reference evidence="11 12" key="1">
    <citation type="submission" date="2018-10" db="EMBL/GenBank/DDBJ databases">
        <title>Genomic Encyclopedia of Archaeal and Bacterial Type Strains, Phase II (KMG-II): from individual species to whole genera.</title>
        <authorList>
            <person name="Goeker M."/>
        </authorList>
    </citation>
    <scope>NUCLEOTIDE SEQUENCE [LARGE SCALE GENOMIC DNA]</scope>
    <source>
        <strain evidence="11 12">DSM 14954</strain>
    </source>
</reference>
<feature type="transmembrane region" description="Helical" evidence="9">
    <location>
        <begin position="219"/>
        <end position="240"/>
    </location>
</feature>
<gene>
    <name evidence="11" type="ORF">C8N24_3850</name>
</gene>
<evidence type="ECO:0000256" key="1">
    <source>
        <dbReference type="ARBA" id="ARBA00004651"/>
    </source>
</evidence>
<dbReference type="Gene3D" id="3.40.50.300">
    <property type="entry name" value="P-loop containing nucleotide triphosphate hydrolases"/>
    <property type="match status" value="2"/>
</dbReference>
<dbReference type="InterPro" id="IPR003439">
    <property type="entry name" value="ABC_transporter-like_ATP-bd"/>
</dbReference>
<dbReference type="InterPro" id="IPR001851">
    <property type="entry name" value="ABC_transp_permease"/>
</dbReference>
<dbReference type="GO" id="GO:0005524">
    <property type="term" value="F:ATP binding"/>
    <property type="evidence" value="ECO:0007669"/>
    <property type="project" value="UniProtKB-KW"/>
</dbReference>
<evidence type="ECO:0000256" key="4">
    <source>
        <dbReference type="ARBA" id="ARBA00022692"/>
    </source>
</evidence>
<dbReference type="CDD" id="cd06581">
    <property type="entry name" value="TM_PBP1_LivM_like"/>
    <property type="match status" value="1"/>
</dbReference>
<organism evidence="11 12">
    <name type="scientific">Solirubrobacter pauli</name>
    <dbReference type="NCBI Taxonomy" id="166793"/>
    <lineage>
        <taxon>Bacteria</taxon>
        <taxon>Bacillati</taxon>
        <taxon>Actinomycetota</taxon>
        <taxon>Thermoleophilia</taxon>
        <taxon>Solirubrobacterales</taxon>
        <taxon>Solirubrobacteraceae</taxon>
        <taxon>Solirubrobacter</taxon>
    </lineage>
</organism>
<dbReference type="SUPFAM" id="SSF52540">
    <property type="entry name" value="P-loop containing nucleoside triphosphate hydrolases"/>
    <property type="match status" value="1"/>
</dbReference>
<dbReference type="RefSeq" id="WP_121252574.1">
    <property type="nucleotide sequence ID" value="NZ_RBIL01000001.1"/>
</dbReference>
<dbReference type="PROSITE" id="PS50893">
    <property type="entry name" value="ABC_TRANSPORTER_2"/>
    <property type="match status" value="1"/>
</dbReference>
<evidence type="ECO:0000256" key="6">
    <source>
        <dbReference type="ARBA" id="ARBA00022840"/>
    </source>
</evidence>